<dbReference type="InterPro" id="IPR001206">
    <property type="entry name" value="Diacylglycerol_kinase_cat_dom"/>
</dbReference>
<dbReference type="OrthoDB" id="9979394at2759"/>
<dbReference type="PROSITE" id="PS50146">
    <property type="entry name" value="DAGK"/>
    <property type="match status" value="1"/>
</dbReference>
<dbReference type="Pfam" id="PF00781">
    <property type="entry name" value="DAGK_cat"/>
    <property type="match status" value="1"/>
</dbReference>
<dbReference type="GO" id="GO:0016773">
    <property type="term" value="F:phosphotransferase activity, alcohol group as acceptor"/>
    <property type="evidence" value="ECO:0007669"/>
    <property type="project" value="UniProtKB-ARBA"/>
</dbReference>
<dbReference type="GO" id="GO:0016020">
    <property type="term" value="C:membrane"/>
    <property type="evidence" value="ECO:0007669"/>
    <property type="project" value="TreeGrafter"/>
</dbReference>
<feature type="region of interest" description="Disordered" evidence="1">
    <location>
        <begin position="380"/>
        <end position="410"/>
    </location>
</feature>
<evidence type="ECO:0000256" key="1">
    <source>
        <dbReference type="SAM" id="MobiDB-lite"/>
    </source>
</evidence>
<evidence type="ECO:0000313" key="4">
    <source>
        <dbReference type="Proteomes" id="UP000054560"/>
    </source>
</evidence>
<sequence length="449" mass="49184">MATMIKNGIKNNWGKMIVASIGAFGANYGFNRYRMWQLRARLGEEALKYGDTPVPFFEKPERVVVLVDIRSGNQNGREIYKKDVEPLLLLAGNEILLIESKERGMTKDISQDVDFSNSKAIVVVGDDGTHQEFVTGFMRRQDVDTLRTSVPVAFVATGQHNAFVSALLYPNGGERLAEVRERCEATMAVLRGKTKWVDLVSVTSGTGRSVHCLSGLVYGAPAALISDTFNQDSGLSIRMAKWRQLKEAILAGNQMPKYSAVVKYTPTAATAEVTEEINFGQLFVSSTPSIYGMRVAKDSELSVTDGQLKVSWTAPSSLSALYHLWNAMVGAKKDEDTTMVASFIENGGLAEDTREITGLSEIYIKPLDSMTVTHEEPIEVAEDKEATKSESGDAEATETEPPSVEAKIPTTRTVSKEVLTVPMLVDGEVFEPFDVTVKVLPKHLLICAV</sequence>
<dbReference type="Gene3D" id="3.40.50.10330">
    <property type="entry name" value="Probable inorganic polyphosphate/atp-NAD kinase, domain 1"/>
    <property type="match status" value="1"/>
</dbReference>
<dbReference type="eggNOG" id="KOG4435">
    <property type="taxonomic scope" value="Eukaryota"/>
</dbReference>
<dbReference type="PANTHER" id="PTHR12358:SF31">
    <property type="entry name" value="ACYLGLYCEROL KINASE, MITOCHONDRIAL"/>
    <property type="match status" value="1"/>
</dbReference>
<dbReference type="Proteomes" id="UP000054560">
    <property type="component" value="Unassembled WGS sequence"/>
</dbReference>
<dbReference type="AlphaFoldDB" id="A0A0L0FZB3"/>
<reference evidence="3 4" key="1">
    <citation type="submission" date="2011-02" db="EMBL/GenBank/DDBJ databases">
        <title>The Genome Sequence of Sphaeroforma arctica JP610.</title>
        <authorList>
            <consortium name="The Broad Institute Genome Sequencing Platform"/>
            <person name="Russ C."/>
            <person name="Cuomo C."/>
            <person name="Young S.K."/>
            <person name="Zeng Q."/>
            <person name="Gargeya S."/>
            <person name="Alvarado L."/>
            <person name="Berlin A."/>
            <person name="Chapman S.B."/>
            <person name="Chen Z."/>
            <person name="Freedman E."/>
            <person name="Gellesch M."/>
            <person name="Goldberg J."/>
            <person name="Griggs A."/>
            <person name="Gujja S."/>
            <person name="Heilman E."/>
            <person name="Heiman D."/>
            <person name="Howarth C."/>
            <person name="Mehta T."/>
            <person name="Neiman D."/>
            <person name="Pearson M."/>
            <person name="Roberts A."/>
            <person name="Saif S."/>
            <person name="Shea T."/>
            <person name="Shenoy N."/>
            <person name="Sisk P."/>
            <person name="Stolte C."/>
            <person name="Sykes S."/>
            <person name="White J."/>
            <person name="Yandava C."/>
            <person name="Burger G."/>
            <person name="Gray M.W."/>
            <person name="Holland P.W.H."/>
            <person name="King N."/>
            <person name="Lang F.B.F."/>
            <person name="Roger A.J."/>
            <person name="Ruiz-Trillo I."/>
            <person name="Haas B."/>
            <person name="Nusbaum C."/>
            <person name="Birren B."/>
        </authorList>
    </citation>
    <scope>NUCLEOTIDE SEQUENCE [LARGE SCALE GENOMIC DNA]</scope>
    <source>
        <strain evidence="3 4">JP610</strain>
    </source>
</reference>
<evidence type="ECO:0000259" key="2">
    <source>
        <dbReference type="PROSITE" id="PS50146"/>
    </source>
</evidence>
<evidence type="ECO:0000313" key="3">
    <source>
        <dbReference type="EMBL" id="KNC82160.1"/>
    </source>
</evidence>
<protein>
    <recommendedName>
        <fullName evidence="2">DAGKc domain-containing protein</fullName>
    </recommendedName>
</protein>
<feature type="compositionally biased region" description="Basic and acidic residues" evidence="1">
    <location>
        <begin position="380"/>
        <end position="391"/>
    </location>
</feature>
<gene>
    <name evidence="3" type="ORF">SARC_05541</name>
</gene>
<organism evidence="3 4">
    <name type="scientific">Sphaeroforma arctica JP610</name>
    <dbReference type="NCBI Taxonomy" id="667725"/>
    <lineage>
        <taxon>Eukaryota</taxon>
        <taxon>Ichthyosporea</taxon>
        <taxon>Ichthyophonida</taxon>
        <taxon>Sphaeroforma</taxon>
    </lineage>
</organism>
<dbReference type="InterPro" id="IPR016064">
    <property type="entry name" value="NAD/diacylglycerol_kinase_sf"/>
</dbReference>
<name>A0A0L0FZB3_9EUKA</name>
<dbReference type="InterPro" id="IPR017438">
    <property type="entry name" value="ATP-NAD_kinase_N"/>
</dbReference>
<dbReference type="STRING" id="667725.A0A0L0FZB3"/>
<feature type="domain" description="DAGKc" evidence="2">
    <location>
        <begin position="58"/>
        <end position="206"/>
    </location>
</feature>
<dbReference type="EMBL" id="KQ241953">
    <property type="protein sequence ID" value="KNC82160.1"/>
    <property type="molecule type" value="Genomic_DNA"/>
</dbReference>
<dbReference type="GeneID" id="25906045"/>
<dbReference type="RefSeq" id="XP_014156062.1">
    <property type="nucleotide sequence ID" value="XM_014300587.1"/>
</dbReference>
<accession>A0A0L0FZB3</accession>
<dbReference type="SUPFAM" id="SSF111331">
    <property type="entry name" value="NAD kinase/diacylglycerol kinase-like"/>
    <property type="match status" value="1"/>
</dbReference>
<dbReference type="GO" id="GO:0046512">
    <property type="term" value="P:sphingosine biosynthetic process"/>
    <property type="evidence" value="ECO:0007669"/>
    <property type="project" value="TreeGrafter"/>
</dbReference>
<dbReference type="InterPro" id="IPR050187">
    <property type="entry name" value="Lipid_Phosphate_FormReg"/>
</dbReference>
<keyword evidence="4" id="KW-1185">Reference proteome</keyword>
<dbReference type="GO" id="GO:0001727">
    <property type="term" value="F:lipid kinase activity"/>
    <property type="evidence" value="ECO:0007669"/>
    <property type="project" value="UniProtKB-ARBA"/>
</dbReference>
<dbReference type="PANTHER" id="PTHR12358">
    <property type="entry name" value="SPHINGOSINE KINASE"/>
    <property type="match status" value="1"/>
</dbReference>
<proteinExistence type="predicted"/>
<dbReference type="GO" id="GO:0005737">
    <property type="term" value="C:cytoplasm"/>
    <property type="evidence" value="ECO:0007669"/>
    <property type="project" value="TreeGrafter"/>
</dbReference>